<reference evidence="1" key="1">
    <citation type="submission" date="2022-12" db="EMBL/GenBank/DDBJ databases">
        <title>Genome Sequence of Lasiodiplodia mahajangana.</title>
        <authorList>
            <person name="Buettner E."/>
        </authorList>
    </citation>
    <scope>NUCLEOTIDE SEQUENCE</scope>
    <source>
        <strain evidence="1">VT137</strain>
    </source>
</reference>
<keyword evidence="2" id="KW-1185">Reference proteome</keyword>
<proteinExistence type="predicted"/>
<dbReference type="Proteomes" id="UP001153332">
    <property type="component" value="Unassembled WGS sequence"/>
</dbReference>
<protein>
    <submittedName>
        <fullName evidence="1">Uncharacterized protein</fullName>
    </submittedName>
</protein>
<name>A0ACC2JVA1_9PEZI</name>
<evidence type="ECO:0000313" key="2">
    <source>
        <dbReference type="Proteomes" id="UP001153332"/>
    </source>
</evidence>
<evidence type="ECO:0000313" key="1">
    <source>
        <dbReference type="EMBL" id="KAJ8131448.1"/>
    </source>
</evidence>
<dbReference type="EMBL" id="JAPUUL010000288">
    <property type="protein sequence ID" value="KAJ8131448.1"/>
    <property type="molecule type" value="Genomic_DNA"/>
</dbReference>
<accession>A0ACC2JVA1</accession>
<gene>
    <name evidence="1" type="ORF">O1611_g2176</name>
</gene>
<organism evidence="1 2">
    <name type="scientific">Lasiodiplodia mahajangana</name>
    <dbReference type="NCBI Taxonomy" id="1108764"/>
    <lineage>
        <taxon>Eukaryota</taxon>
        <taxon>Fungi</taxon>
        <taxon>Dikarya</taxon>
        <taxon>Ascomycota</taxon>
        <taxon>Pezizomycotina</taxon>
        <taxon>Dothideomycetes</taxon>
        <taxon>Dothideomycetes incertae sedis</taxon>
        <taxon>Botryosphaeriales</taxon>
        <taxon>Botryosphaeriaceae</taxon>
        <taxon>Lasiodiplodia</taxon>
    </lineage>
</organism>
<sequence length="1778" mass="197156">MAGSIIKTAKAFTGRFRKGRSSQRSGLGVASVSSSHSPTDLANRDSTGVLVGPDSFPDSRNPRSPSDGAEGHDPIQIASPVLLTTPAPEINEAETLGSTKPTNEIPSDNDESSLTENSAIAPTLSLSSEDHVASLWKTAYSNLQKESPHLMYSYERVISNFAVGGSQALRISHHPLDASLSRDFAAQTDHKQRQTLMDNYLENFLGELSHSVDDNIESDGGFSEGLDPEKRGEKGEIDEDETGALRDKLRMAVRRSRYASFAWVASCLTLEVGLTPRIHSLFPTHLFFRCLVPLCSPDFTLQSLIHTSILPRSTKLEAISVLAKMEWYIGLAKLLFQAGHHDTDNPFSANGRALLVGTLVHLYEAILSYHINIVYCQWFTRDFAINVDFEKYENDIRTREEALMNLDGNGLKALLSRLILDDNVELSKDNGSVLDGSAEEPQESDYPQLEALLGRLNVIEQPELKFDTNTSPEIDILYRWVCSTPQFHDFVTRPSLLPNRVLWLKGSHGAGKTKVLKAALHGLFGVEQSLTGPAHVAYYFCGSGKTWQENALSAIKSLIAQVLKKQPFLQTYLSRKFETTSREEFNYPSDFYAMTTLLYSLLADEKFQRTYFIVGDVGELIAGENFESDNLPRSEDGQRPRRSLRKPEHDDFLTLIFTTIQVSSKIQWLVSLSSGKSDTVPGFTEGWLDLTVSSEVPEIREAASKYATWQIAEIAEQASHKSYLFDKVSQRIKTAPSNFLWLTIALNAIKASAAPWNAPEVIYELGSRTPSIDSIYDKSRKDIDKFREKGRGYYTDALSVAALAYRPLLGTELAAIIDLPQEVDLSILVNRMLMPFLEFYEDEGQRIRFAHSSARDFIRQGFGDQGFAEKLSELTKQCLKALLRSFGRACSAHPVDGPVNPWDPRDYATTFWIRHLSEMDYRDKDLERMAIHVLRDHLVQWLEILDSRNLILEATGMLRKFGFEMTTKASSFPKFYLRVQNKDEFEFHQIILNACRFLTAHQRWKDISGPIDDGRGGALSPKNSLLFSSHHNNINEELLPKYFPWLAAIPRIEPSSTDFGGSLRLMDHPDYMRECAFSPDGKLVASACDDLRVRLWDVETGKLQHVLEGFNDYVYSVVISRSGPDGHALLVSSESNAIRIWDLRTGKLIKVLCEANAVEPVIHTEKTEANIMGVGENKDQHIKMSKIDTVEGTEMIGNSESFERKEEDGEETVPFNIQSISITQDGSRLAAAIGNRVVVWDIPSYNATFWHDEMGSTYLSCVHFSRKGDILASSAGTEITIWNTETGKVIRRLPERGPVLGENRDNALVYESPRVEVDIGGHTEEPHGLAGHDDDIRGLDFSPDANLLASGSVDCTARIWDVRKGVTLEVLHHESYVNSVSFSADGNYLATAARDRNVGIWKRRISGGWGRGKTLKKPDQVLQGCRRGSPVMSVAFAPKANLLASASAGGDLRIWDIETSTTGIVADKTSHHRHDFGWSLARHTKRVKCVSISPCGKTIASASSDGVICLWDGMDGTWKYEMEAKHGGAVTALTFSPNGELLVSTSRDSNAFVWGVKDGPAGLRQCLRHTDWVRAVAISPNGRLVATGSDDETVRVWDISAIAMRGAGKDKSTEGSVPFRILSGHNGWVFTVVFSPDGHRLAAAGNGGNVMIWNLDQEGDKLAPEKHLTDTRLARGHIQGLVFSPDGERVLSVGRMVDNKGTVAVWSPATHEGMSCILQLKDTRTFTSMQIKNGNPDFLLNEYGACMFKLGEALERTGAETLRPQSHDAPPSLGASGH</sequence>
<comment type="caution">
    <text evidence="1">The sequence shown here is derived from an EMBL/GenBank/DDBJ whole genome shotgun (WGS) entry which is preliminary data.</text>
</comment>